<feature type="compositionally biased region" description="Basic and acidic residues" evidence="1">
    <location>
        <begin position="269"/>
        <end position="283"/>
    </location>
</feature>
<accession>A0AAN6FZI9</accession>
<dbReference type="AlphaFoldDB" id="A0AAN6FZI9"/>
<feature type="compositionally biased region" description="Polar residues" evidence="1">
    <location>
        <begin position="17"/>
        <end position="26"/>
    </location>
</feature>
<feature type="compositionally biased region" description="Polar residues" evidence="1">
    <location>
        <begin position="199"/>
        <end position="213"/>
    </location>
</feature>
<name>A0AAN6FZI9_9PEZI</name>
<dbReference type="Proteomes" id="UP001168146">
    <property type="component" value="Unassembled WGS sequence"/>
</dbReference>
<feature type="compositionally biased region" description="Low complexity" evidence="1">
    <location>
        <begin position="254"/>
        <end position="268"/>
    </location>
</feature>
<feature type="region of interest" description="Disordered" evidence="1">
    <location>
        <begin position="1"/>
        <end position="130"/>
    </location>
</feature>
<feature type="compositionally biased region" description="Acidic residues" evidence="1">
    <location>
        <begin position="235"/>
        <end position="253"/>
    </location>
</feature>
<evidence type="ECO:0000313" key="3">
    <source>
        <dbReference type="Proteomes" id="UP001168146"/>
    </source>
</evidence>
<sequence length="292" mass="32483">MPDPADRPRPSVPGHALSSSVATPESSRNRRRPQALRNAPPAFPDFVARSSMERQARNPTHLYPGMSPYADRLPSASAPAEVEHVARSVSQPNSPSYFQQRFQESQPPFMHIPRSPTYPPAGRRRMHSASGVTDAAFADEEEFRLTRTSFSKRKLTHLYSRQAQRSTTHPSAPQQAGSPDEQTPTTLHALRQLAAMPLASTQHSRQRLQTSASGLDLWLQPPSRPMSAGAVSHSDDEDDDNNDDEMPPDDELPDYAQSQAQAQALQRAEAARRAQELQRRWHESSGVQGRYP</sequence>
<gene>
    <name evidence="2" type="ORF">LTR82_001618</name>
</gene>
<organism evidence="2 3">
    <name type="scientific">Friedmanniomyces endolithicus</name>
    <dbReference type="NCBI Taxonomy" id="329885"/>
    <lineage>
        <taxon>Eukaryota</taxon>
        <taxon>Fungi</taxon>
        <taxon>Dikarya</taxon>
        <taxon>Ascomycota</taxon>
        <taxon>Pezizomycotina</taxon>
        <taxon>Dothideomycetes</taxon>
        <taxon>Dothideomycetidae</taxon>
        <taxon>Mycosphaerellales</taxon>
        <taxon>Teratosphaeriaceae</taxon>
        <taxon>Friedmanniomyces</taxon>
    </lineage>
</organism>
<comment type="caution">
    <text evidence="2">The sequence shown here is derived from an EMBL/GenBank/DDBJ whole genome shotgun (WGS) entry which is preliminary data.</text>
</comment>
<feature type="compositionally biased region" description="Polar residues" evidence="1">
    <location>
        <begin position="159"/>
        <end position="183"/>
    </location>
</feature>
<reference evidence="2" key="1">
    <citation type="submission" date="2021-12" db="EMBL/GenBank/DDBJ databases">
        <title>Black yeast isolated from Biological Soil Crust.</title>
        <authorList>
            <person name="Kurbessoian T."/>
        </authorList>
    </citation>
    <scope>NUCLEOTIDE SEQUENCE</scope>
    <source>
        <strain evidence="2">CCFEE 5208</strain>
    </source>
</reference>
<feature type="region of interest" description="Disordered" evidence="1">
    <location>
        <begin position="146"/>
        <end position="183"/>
    </location>
</feature>
<feature type="region of interest" description="Disordered" evidence="1">
    <location>
        <begin position="198"/>
        <end position="292"/>
    </location>
</feature>
<proteinExistence type="predicted"/>
<feature type="compositionally biased region" description="Polar residues" evidence="1">
    <location>
        <begin position="88"/>
        <end position="106"/>
    </location>
</feature>
<evidence type="ECO:0000256" key="1">
    <source>
        <dbReference type="SAM" id="MobiDB-lite"/>
    </source>
</evidence>
<dbReference type="EMBL" id="JASUXU010000003">
    <property type="protein sequence ID" value="KAK0326858.1"/>
    <property type="molecule type" value="Genomic_DNA"/>
</dbReference>
<protein>
    <submittedName>
        <fullName evidence="2">Uncharacterized protein</fullName>
    </submittedName>
</protein>
<evidence type="ECO:0000313" key="2">
    <source>
        <dbReference type="EMBL" id="KAK0326858.1"/>
    </source>
</evidence>